<evidence type="ECO:0000256" key="2">
    <source>
        <dbReference type="ARBA" id="ARBA00022679"/>
    </source>
</evidence>
<reference evidence="6 7" key="1">
    <citation type="journal article" date="1999" name="FEMS Microbiol. Lett.">
        <title>Double-stranded RNA and virus-like particles in the edible basidiomycete Flammulina velutipes (Enokitake).</title>
        <authorList>
            <person name="Magae Y."/>
            <person name="Hayashi N."/>
        </authorList>
    </citation>
    <scope>NUCLEOTIDE SEQUENCE [LARGE SCALE GENOMIC DNA]</scope>
</reference>
<evidence type="ECO:0000313" key="6">
    <source>
        <dbReference type="EMBL" id="BAH56481.1"/>
    </source>
</evidence>
<dbReference type="KEGG" id="vg:37619286"/>
<evidence type="ECO:0000256" key="1">
    <source>
        <dbReference type="ARBA" id="ARBA00022484"/>
    </source>
</evidence>
<keyword evidence="7" id="KW-1185">Reference proteome</keyword>
<dbReference type="GO" id="GO:0003968">
    <property type="term" value="F:RNA-directed RNA polymerase activity"/>
    <property type="evidence" value="ECO:0007669"/>
    <property type="project" value="UniProtKB-KW"/>
</dbReference>
<dbReference type="GeneID" id="37619286"/>
<reference evidence="6 7" key="2">
    <citation type="journal article" date="2003" name="Mushroom Sci. Biotechnol.">
        <title>Double stranded RNA elements in the cultivated Flammulina velutipes, Shinano No.6.</title>
        <authorList>
            <person name="Magae Y."/>
        </authorList>
    </citation>
    <scope>NUCLEOTIDE SEQUENCE [LARGE SCALE GENOMIC DNA]</scope>
</reference>
<dbReference type="Pfam" id="PF00680">
    <property type="entry name" value="RdRP_1"/>
    <property type="match status" value="1"/>
</dbReference>
<accession>C0STM0</accession>
<name>C0STM0_9VIRU</name>
<evidence type="ECO:0000256" key="4">
    <source>
        <dbReference type="ARBA" id="ARBA00022953"/>
    </source>
</evidence>
<evidence type="ECO:0000259" key="5">
    <source>
        <dbReference type="Pfam" id="PF00680"/>
    </source>
</evidence>
<dbReference type="EMBL" id="AB465308">
    <property type="protein sequence ID" value="BAH56481.1"/>
    <property type="molecule type" value="Genomic_RNA"/>
</dbReference>
<evidence type="ECO:0000256" key="3">
    <source>
        <dbReference type="ARBA" id="ARBA00022695"/>
    </source>
</evidence>
<protein>
    <submittedName>
        <fullName evidence="6">RNA-dependent RNA polymerase</fullName>
    </submittedName>
</protein>
<gene>
    <name evidence="6" type="primary">RdRp</name>
</gene>
<keyword evidence="2" id="KW-0808">Transferase</keyword>
<dbReference type="GO" id="GO:0006351">
    <property type="term" value="P:DNA-templated transcription"/>
    <property type="evidence" value="ECO:0007669"/>
    <property type="project" value="InterPro"/>
</dbReference>
<dbReference type="Proteomes" id="UP000243060">
    <property type="component" value="Genome"/>
</dbReference>
<proteinExistence type="predicted"/>
<keyword evidence="3" id="KW-0548">Nucleotidyltransferase</keyword>
<feature type="domain" description="RNA-directed RNA polymerase C-terminal" evidence="5">
    <location>
        <begin position="214"/>
        <end position="477"/>
    </location>
</feature>
<dbReference type="GO" id="GO:0003723">
    <property type="term" value="F:RNA binding"/>
    <property type="evidence" value="ECO:0007669"/>
    <property type="project" value="InterPro"/>
</dbReference>
<dbReference type="InterPro" id="IPR001205">
    <property type="entry name" value="RNA-dir_pol_C"/>
</dbReference>
<sequence>MSDTLIDSFSRLTLSVKNFVFLGFTETQNYPQKSDSAILSHRKVVLNAFEKYLNPIEYNHVANEYKRSETDLDSTKAAFFKGDIPDHEVPRDEHYNRAFSVIVSKFRPPEPIRPVHYADLRLYPWPLKPSAEAPFSNDKSLLALLALRNRQGFLPNAKPNFHNLFNWVFGFNRQCVHLIKKGKDNLGPNEYWPAHGFLYPINIHTKSAIIGIHDPNKVRTIFGVPKLTVMVEAMFFWPLFRYYRFEQQSPLLWGYETMLGGWYKLNHELHLNPFYQGSILSLDWSFFDGRALFSVINDLYSDKGVKSYFEFNNGYIPTVDYPDSSTHPQKLHNLWDWMLTALKFAPCALADGTIWQRTVRGIASGQFTTQFMDSIYNGLMILTILSRMGFVIDETLPIKLLGDDSVTRLAVSIPASMHESFLIEFQRLADYYFSHTINVKKSKISNTPHNVSVLSYANNNGLPVRSRTSLLCALLYPKSRRPTWEHLKARAIGVYYASCGIDRTVRLICKDIFDYLDSQGIQASSAGLQDLFDPNFKSGTIPLDVFPSVEQVTTNLRSFHHLDNSDKERYFPTSHFLDTK</sequence>
<dbReference type="OrthoDB" id="5550at10239"/>
<keyword evidence="4" id="KW-0693">Viral RNA replication</keyword>
<organism evidence="6 7">
    <name type="scientific">Flammulina velutipes browning virus</name>
    <dbReference type="NCBI Taxonomy" id="568090"/>
    <lineage>
        <taxon>Viruses</taxon>
        <taxon>Riboviria</taxon>
        <taxon>Orthornavirae</taxon>
        <taxon>Pisuviricota</taxon>
        <taxon>Duplopiviricetes</taxon>
        <taxon>Durnavirales</taxon>
        <taxon>Partitiviridae</taxon>
        <taxon>Alphapartitivirus</taxon>
        <taxon>Alphapartitivirus flammulinae</taxon>
    </lineage>
</organism>
<evidence type="ECO:0000313" key="7">
    <source>
        <dbReference type="Proteomes" id="UP000243060"/>
    </source>
</evidence>
<keyword evidence="1 6" id="KW-0696">RNA-directed RNA polymerase</keyword>
<dbReference type="SUPFAM" id="SSF56672">
    <property type="entry name" value="DNA/RNA polymerases"/>
    <property type="match status" value="1"/>
</dbReference>
<dbReference type="RefSeq" id="YP_009508048.1">
    <property type="nucleotide sequence ID" value="NC_038826.1"/>
</dbReference>
<dbReference type="InterPro" id="IPR043502">
    <property type="entry name" value="DNA/RNA_pol_sf"/>
</dbReference>
<reference evidence="6 7" key="3">
    <citation type="journal article" date="2010" name="Virol. J.">
        <title>Characterization of a mycovirus associated with the brown discoloration of edible mushroom, Flammulina velutipes.</title>
        <authorList>
            <person name="Magae Y."/>
            <person name="Sunagawa M."/>
        </authorList>
    </citation>
    <scope>NUCLEOTIDE SEQUENCE [LARGE SCALE GENOMIC DNA]</scope>
</reference>